<dbReference type="FunFam" id="2.30.30.550:FF:000001">
    <property type="entry name" value="major vault protein-like"/>
    <property type="match status" value="2"/>
</dbReference>
<evidence type="ECO:0000259" key="14">
    <source>
        <dbReference type="Pfam" id="PF17796"/>
    </source>
</evidence>
<feature type="domain" description="Major vault protein repeat" evidence="10">
    <location>
        <begin position="222"/>
        <end position="258"/>
    </location>
</feature>
<dbReference type="Proteomes" id="UP001195483">
    <property type="component" value="Unassembled WGS sequence"/>
</dbReference>
<dbReference type="PANTHER" id="PTHR14165:SF16">
    <property type="entry name" value="MAJOR VAULT PROTEIN"/>
    <property type="match status" value="1"/>
</dbReference>
<dbReference type="Gene3D" id="6.20.380.10">
    <property type="match status" value="1"/>
</dbReference>
<dbReference type="Pfam" id="PF17795">
    <property type="entry name" value="Vault_3"/>
    <property type="match status" value="1"/>
</dbReference>
<dbReference type="Pfam" id="PF01505">
    <property type="entry name" value="Vault"/>
    <property type="match status" value="4"/>
</dbReference>
<dbReference type="InterPro" id="IPR040989">
    <property type="entry name" value="Vault_3"/>
</dbReference>
<evidence type="ECO:0000256" key="8">
    <source>
        <dbReference type="PROSITE-ProRule" id="PRU00571"/>
    </source>
</evidence>
<evidence type="ECO:0000256" key="3">
    <source>
        <dbReference type="ARBA" id="ARBA00018296"/>
    </source>
</evidence>
<dbReference type="InterPro" id="IPR002499">
    <property type="entry name" value="Vault_N"/>
</dbReference>
<comment type="caution">
    <text evidence="15">The sequence shown here is derived from an EMBL/GenBank/DDBJ whole genome shotgun (WGS) entry which is preliminary data.</text>
</comment>
<feature type="domain" description="Major vault protein shoulder" evidence="11">
    <location>
        <begin position="533"/>
        <end position="648"/>
    </location>
</feature>
<reference evidence="15" key="2">
    <citation type="journal article" date="2021" name="Genome Biol. Evol.">
        <title>Developing a high-quality reference genome for a parasitic bivalve with doubly uniparental inheritance (Bivalvia: Unionida).</title>
        <authorList>
            <person name="Smith C.H."/>
        </authorList>
    </citation>
    <scope>NUCLEOTIDE SEQUENCE</scope>
    <source>
        <strain evidence="15">CHS0354</strain>
        <tissue evidence="15">Mantle</tissue>
    </source>
</reference>
<keyword evidence="16" id="KW-1185">Reference proteome</keyword>
<keyword evidence="5" id="KW-0677">Repeat</keyword>
<dbReference type="GO" id="GO:1990904">
    <property type="term" value="C:ribonucleoprotein complex"/>
    <property type="evidence" value="ECO:0007669"/>
    <property type="project" value="UniProtKB-UniRule"/>
</dbReference>
<dbReference type="Pfam" id="PF17796">
    <property type="entry name" value="Vault_4"/>
    <property type="match status" value="1"/>
</dbReference>
<keyword evidence="7 8" id="KW-0687">Ribonucleoprotein</keyword>
<dbReference type="InterPro" id="IPR041136">
    <property type="entry name" value="Vault_4"/>
</dbReference>
<evidence type="ECO:0000259" key="12">
    <source>
        <dbReference type="Pfam" id="PF17794"/>
    </source>
</evidence>
<dbReference type="CDD" id="cd08825">
    <property type="entry name" value="MVP_shoulder"/>
    <property type="match status" value="1"/>
</dbReference>
<dbReference type="Gene3D" id="2.30.30.560">
    <property type="match status" value="2"/>
</dbReference>
<feature type="repeat" description="MVP" evidence="8">
    <location>
        <begin position="53"/>
        <end position="96"/>
    </location>
</feature>
<feature type="domain" description="Major vault protein repeat" evidence="10">
    <location>
        <begin position="117"/>
        <end position="156"/>
    </location>
</feature>
<dbReference type="Gene3D" id="2.30.30.620">
    <property type="match status" value="1"/>
</dbReference>
<dbReference type="Gene3D" id="2.30.30.570">
    <property type="match status" value="2"/>
</dbReference>
<evidence type="ECO:0000313" key="16">
    <source>
        <dbReference type="Proteomes" id="UP001195483"/>
    </source>
</evidence>
<feature type="domain" description="Major vault protein repeat" evidence="12">
    <location>
        <begin position="47"/>
        <end position="96"/>
    </location>
</feature>
<dbReference type="AlphaFoldDB" id="A0AAE0SQD5"/>
<name>A0AAE0SQD5_9BIVA</name>
<proteinExistence type="predicted"/>
<evidence type="ECO:0000259" key="11">
    <source>
        <dbReference type="Pfam" id="PF11978"/>
    </source>
</evidence>
<evidence type="ECO:0000256" key="2">
    <source>
        <dbReference type="ARBA" id="ARBA00004496"/>
    </source>
</evidence>
<dbReference type="InterPro" id="IPR043023">
    <property type="entry name" value="MVP_rep_sf"/>
</dbReference>
<evidence type="ECO:0000256" key="6">
    <source>
        <dbReference type="ARBA" id="ARBA00023242"/>
    </source>
</evidence>
<evidence type="ECO:0000256" key="1">
    <source>
        <dbReference type="ARBA" id="ARBA00004123"/>
    </source>
</evidence>
<dbReference type="GO" id="GO:0005634">
    <property type="term" value="C:nucleus"/>
    <property type="evidence" value="ECO:0007669"/>
    <property type="project" value="UniProtKB-SubCell"/>
</dbReference>
<dbReference type="FunFam" id="3.30.479.30:FF:000010">
    <property type="entry name" value="major vault protein-like"/>
    <property type="match status" value="1"/>
</dbReference>
<feature type="domain" description="Major vault protein repeat" evidence="13">
    <location>
        <begin position="472"/>
        <end position="532"/>
    </location>
</feature>
<dbReference type="GO" id="GO:0005737">
    <property type="term" value="C:cytoplasm"/>
    <property type="evidence" value="ECO:0007669"/>
    <property type="project" value="UniProtKB-SubCell"/>
</dbReference>
<dbReference type="InterPro" id="IPR043179">
    <property type="entry name" value="Vault_2_sf"/>
</dbReference>
<feature type="domain" description="Major vault protein repeat" evidence="12">
    <location>
        <begin position="276"/>
        <end position="324"/>
    </location>
</feature>
<dbReference type="InterPro" id="IPR039059">
    <property type="entry name" value="MVP"/>
</dbReference>
<comment type="subcellular location">
    <subcellularLocation>
        <location evidence="2 8">Cytoplasm</location>
    </subcellularLocation>
    <subcellularLocation>
        <location evidence="1">Nucleus</location>
    </subcellularLocation>
</comment>
<protein>
    <recommendedName>
        <fullName evidence="3">Major vault protein</fullName>
    </recommendedName>
</protein>
<feature type="repeat" description="MVP" evidence="8">
    <location>
        <begin position="120"/>
        <end position="172"/>
    </location>
</feature>
<feature type="repeat" description="MVP" evidence="8">
    <location>
        <begin position="332"/>
        <end position="392"/>
    </location>
</feature>
<feature type="repeat" description="MVP" evidence="8">
    <location>
        <begin position="226"/>
        <end position="280"/>
    </location>
</feature>
<keyword evidence="9" id="KW-0175">Coiled coil</keyword>
<dbReference type="InterPro" id="IPR021870">
    <property type="entry name" value="MVP_shoulder"/>
</dbReference>
<feature type="domain" description="Major vault protein repeat" evidence="14">
    <location>
        <begin position="389"/>
        <end position="437"/>
    </location>
</feature>
<evidence type="ECO:0000259" key="10">
    <source>
        <dbReference type="Pfam" id="PF01505"/>
    </source>
</evidence>
<dbReference type="Gene3D" id="3.30.479.30">
    <property type="entry name" value="Band 7 domain"/>
    <property type="match status" value="1"/>
</dbReference>
<gene>
    <name evidence="15" type="ORF">CHS0354_014673</name>
</gene>
<feature type="coiled-coil region" evidence="9">
    <location>
        <begin position="691"/>
        <end position="755"/>
    </location>
</feature>
<accession>A0AAE0SQD5</accession>
<reference evidence="15" key="3">
    <citation type="submission" date="2023-05" db="EMBL/GenBank/DDBJ databases">
        <authorList>
            <person name="Smith C.H."/>
        </authorList>
    </citation>
    <scope>NUCLEOTIDE SEQUENCE</scope>
    <source>
        <strain evidence="15">CHS0354</strain>
        <tissue evidence="15">Mantle</tissue>
    </source>
</reference>
<dbReference type="PROSITE" id="PS51224">
    <property type="entry name" value="MVP"/>
    <property type="match status" value="6"/>
</dbReference>
<evidence type="ECO:0000256" key="4">
    <source>
        <dbReference type="ARBA" id="ARBA00022490"/>
    </source>
</evidence>
<evidence type="ECO:0000256" key="5">
    <source>
        <dbReference type="ARBA" id="ARBA00022737"/>
    </source>
</evidence>
<feature type="repeat" description="MVP" evidence="8">
    <location>
        <begin position="282"/>
        <end position="331"/>
    </location>
</feature>
<feature type="repeat" description="MVP" evidence="8">
    <location>
        <begin position="173"/>
        <end position="225"/>
    </location>
</feature>
<evidence type="ECO:0000259" key="13">
    <source>
        <dbReference type="Pfam" id="PF17795"/>
    </source>
</evidence>
<sequence length="854" mass="95541">MDDIIGIAPLQFVHVLDMNTNITRLEVGPQTLVLQSNERLVVGPLPMIVIPPAHYCVVLDPVTKFVPGKGYQQKLGQSEIRFHKEPFPLYPGEFLQNATDFGKKSNNYSPAILKLPVVRANHAIQLEAVLDHDDENGVSRKAGDRWQLEGPLMYMPTPYSKIVKIVDPVIIKTGEALVLRAVQDCEDINGEKRVTGEEWLIKEEGAYLAGVNEEVVRVEKKHTLTPETGLILKANQTLVDSEGKDRLAGEMWLVTGEMMTEYLTEIGVEVVSQTKITVLNNHQFCVIMNPVDPKTLKPHFGQRQLRKGVCNFFLHPGEEIEKGIQQAFVLSENEALLLRAIDNHTEEVSSEDKKKGKIQRKCGERWMILGPTCYIPPIEVEVLKKRSQIPLSKNEGIYVQDIQKGTVRLIMGPQSYMLAAYEELWEKELSEITEILLRQGGGHGTGDIRKMAYFEQSIDPQILKGRDKTRMVTYRCPGNTAVQVNNFLEKTSRVVFGPDLVILDPHEDFTILSLSAGKPKKEDAMKSLCLMLGPDFITDILEVETSDHARLSVQVAFNNHFEYTKGNPRSEAAIFSVPDFIGYACRQLGSRIRAAVARTSFDEFHRHSSQVILNAVFQKDGVLQKETRFTNNNLVITTVDVQSIEPVDMKMRDSLSKSVQLAIEISTKSIEAAASHEAGRNEQISQGQLERQKLHNEKEAEIERCKLLELKSITAAVESTGQATAEAQAQAERILIECESEIEAARLRAQAAEIEHQAKLEAQYLLRRSEIDYQKNLNFLEIAKTKKMADIEVKKFSDMVKALGVKTIDAMARAGPEAQMKLLASLGIESTLITDGKTPINLFNTANGLVGKVQ</sequence>
<dbReference type="Pfam" id="PF11978">
    <property type="entry name" value="MVP_shoulder"/>
    <property type="match status" value="1"/>
</dbReference>
<dbReference type="EMBL" id="JAEAOA010000900">
    <property type="protein sequence ID" value="KAK3595849.1"/>
    <property type="molecule type" value="Genomic_DNA"/>
</dbReference>
<dbReference type="Gene3D" id="2.30.30.550">
    <property type="entry name" value="Major Vault Protein repeat"/>
    <property type="match status" value="4"/>
</dbReference>
<dbReference type="InterPro" id="IPR036013">
    <property type="entry name" value="Band_7/SPFH_dom_sf"/>
</dbReference>
<dbReference type="FunFam" id="2.30.30.570:FF:000001">
    <property type="entry name" value="major vault protein-like"/>
    <property type="match status" value="1"/>
</dbReference>
<dbReference type="InterPro" id="IPR041139">
    <property type="entry name" value="MVP_rep_dom"/>
</dbReference>
<evidence type="ECO:0000313" key="15">
    <source>
        <dbReference type="EMBL" id="KAK3595849.1"/>
    </source>
</evidence>
<evidence type="ECO:0000256" key="9">
    <source>
        <dbReference type="SAM" id="Coils"/>
    </source>
</evidence>
<reference evidence="15" key="1">
    <citation type="journal article" date="2021" name="Genome Biol. Evol.">
        <title>A High-Quality Reference Genome for a Parasitic Bivalve with Doubly Uniparental Inheritance (Bivalvia: Unionida).</title>
        <authorList>
            <person name="Smith C.H."/>
        </authorList>
    </citation>
    <scope>NUCLEOTIDE SEQUENCE</scope>
    <source>
        <strain evidence="15">CHS0354</strain>
    </source>
</reference>
<dbReference type="Pfam" id="PF17794">
    <property type="entry name" value="Vault_2"/>
    <property type="match status" value="2"/>
</dbReference>
<feature type="domain" description="Major vault protein repeat" evidence="10">
    <location>
        <begin position="328"/>
        <end position="377"/>
    </location>
</feature>
<keyword evidence="6" id="KW-0539">Nucleus</keyword>
<dbReference type="PANTHER" id="PTHR14165">
    <property type="entry name" value="MAJOR VAULT PROTEIN"/>
    <property type="match status" value="1"/>
</dbReference>
<evidence type="ECO:0000256" key="7">
    <source>
        <dbReference type="ARBA" id="ARBA00023274"/>
    </source>
</evidence>
<keyword evidence="4 8" id="KW-0963">Cytoplasm</keyword>
<feature type="domain" description="Major vault protein repeat" evidence="10">
    <location>
        <begin position="170"/>
        <end position="208"/>
    </location>
</feature>
<dbReference type="FunFam" id="2.30.30.570:FF:000002">
    <property type="entry name" value="Major vault protein-alpha"/>
    <property type="match status" value="1"/>
</dbReference>
<organism evidence="15 16">
    <name type="scientific">Potamilus streckersoni</name>
    <dbReference type="NCBI Taxonomy" id="2493646"/>
    <lineage>
        <taxon>Eukaryota</taxon>
        <taxon>Metazoa</taxon>
        <taxon>Spiralia</taxon>
        <taxon>Lophotrochozoa</taxon>
        <taxon>Mollusca</taxon>
        <taxon>Bivalvia</taxon>
        <taxon>Autobranchia</taxon>
        <taxon>Heteroconchia</taxon>
        <taxon>Palaeoheterodonta</taxon>
        <taxon>Unionida</taxon>
        <taxon>Unionoidea</taxon>
        <taxon>Unionidae</taxon>
        <taxon>Ambleminae</taxon>
        <taxon>Lampsilini</taxon>
        <taxon>Potamilus</taxon>
    </lineage>
</organism>
<dbReference type="FunFam" id="2.30.30.560:FF:000001">
    <property type="entry name" value="major vault protein-like"/>
    <property type="match status" value="1"/>
</dbReference>
<dbReference type="InterPro" id="IPR041134">
    <property type="entry name" value="Vault_2"/>
</dbReference>
<dbReference type="Gene3D" id="6.10.250.720">
    <property type="match status" value="1"/>
</dbReference>